<evidence type="ECO:0000313" key="4">
    <source>
        <dbReference type="EMBL" id="JAT07506.1"/>
    </source>
</evidence>
<sequence length="114" mass="12838">MQHERCLWVLLLALLAAVIGTKGDESPPPSSIQNVAEHLSAQTPTFDEDEEEKRAWRDMNAGWGKRGWQDLQNGGWGKRGWQDLQNGGWGKRGWQDLQNGGWGKRGWQDLQNGG</sequence>
<protein>
    <recommendedName>
        <fullName evidence="5">Prothoracicostatic peptide</fullName>
    </recommendedName>
</protein>
<keyword evidence="2" id="KW-0732">Signal</keyword>
<reference evidence="3" key="1">
    <citation type="submission" date="2015-11" db="EMBL/GenBank/DDBJ databases">
        <title>De novo transcriptome assembly of four potential Pierce s Disease insect vectors from Arizona vineyards.</title>
        <authorList>
            <person name="Tassone E.E."/>
        </authorList>
    </citation>
    <scope>NUCLEOTIDE SEQUENCE</scope>
</reference>
<dbReference type="EMBL" id="GECU01000201">
    <property type="protein sequence ID" value="JAT07506.1"/>
    <property type="molecule type" value="Transcribed_RNA"/>
</dbReference>
<name>A0A1B6HCZ8_9HEMI</name>
<organism evidence="3">
    <name type="scientific">Homalodisca liturata</name>
    <dbReference type="NCBI Taxonomy" id="320908"/>
    <lineage>
        <taxon>Eukaryota</taxon>
        <taxon>Metazoa</taxon>
        <taxon>Ecdysozoa</taxon>
        <taxon>Arthropoda</taxon>
        <taxon>Hexapoda</taxon>
        <taxon>Insecta</taxon>
        <taxon>Pterygota</taxon>
        <taxon>Neoptera</taxon>
        <taxon>Paraneoptera</taxon>
        <taxon>Hemiptera</taxon>
        <taxon>Auchenorrhyncha</taxon>
        <taxon>Membracoidea</taxon>
        <taxon>Cicadellidae</taxon>
        <taxon>Cicadellinae</taxon>
        <taxon>Proconiini</taxon>
        <taxon>Homalodisca</taxon>
    </lineage>
</organism>
<feature type="signal peptide" evidence="2">
    <location>
        <begin position="1"/>
        <end position="23"/>
    </location>
</feature>
<accession>A0A1B6HCZ8</accession>
<proteinExistence type="predicted"/>
<feature type="non-terminal residue" evidence="3">
    <location>
        <position position="114"/>
    </location>
</feature>
<feature type="chain" id="PRO_5008584297" description="Prothoracicostatic peptide" evidence="2">
    <location>
        <begin position="24"/>
        <end position="114"/>
    </location>
</feature>
<gene>
    <name evidence="3" type="ORF">g.4769</name>
    <name evidence="4" type="ORF">g.4771</name>
</gene>
<evidence type="ECO:0008006" key="5">
    <source>
        <dbReference type="Google" id="ProtNLM"/>
    </source>
</evidence>
<feature type="region of interest" description="Disordered" evidence="1">
    <location>
        <begin position="22"/>
        <end position="114"/>
    </location>
</feature>
<dbReference type="EMBL" id="GECU01035136">
    <property type="protein sequence ID" value="JAS72570.1"/>
    <property type="molecule type" value="Transcribed_RNA"/>
</dbReference>
<evidence type="ECO:0000313" key="3">
    <source>
        <dbReference type="EMBL" id="JAS72570.1"/>
    </source>
</evidence>
<dbReference type="AlphaFoldDB" id="A0A1B6HCZ8"/>
<evidence type="ECO:0000256" key="1">
    <source>
        <dbReference type="SAM" id="MobiDB-lite"/>
    </source>
</evidence>
<evidence type="ECO:0000256" key="2">
    <source>
        <dbReference type="SAM" id="SignalP"/>
    </source>
</evidence>